<dbReference type="InterPro" id="IPR036318">
    <property type="entry name" value="FAD-bd_PCMH-like_sf"/>
</dbReference>
<dbReference type="AlphaFoldDB" id="A0A2P5APL5"/>
<dbReference type="Gene3D" id="3.30.465.10">
    <property type="match status" value="1"/>
</dbReference>
<comment type="caution">
    <text evidence="2">The sequence shown here is derived from an EMBL/GenBank/DDBJ whole genome shotgun (WGS) entry which is preliminary data.</text>
</comment>
<evidence type="ECO:0000313" key="2">
    <source>
        <dbReference type="EMBL" id="PON38467.1"/>
    </source>
</evidence>
<reference evidence="3" key="1">
    <citation type="submission" date="2016-06" db="EMBL/GenBank/DDBJ databases">
        <title>Parallel loss of symbiosis genes in relatives of nitrogen-fixing non-legume Parasponia.</title>
        <authorList>
            <person name="Van Velzen R."/>
            <person name="Holmer R."/>
            <person name="Bu F."/>
            <person name="Rutten L."/>
            <person name="Van Zeijl A."/>
            <person name="Liu W."/>
            <person name="Santuari L."/>
            <person name="Cao Q."/>
            <person name="Sharma T."/>
            <person name="Shen D."/>
            <person name="Roswanjaya Y."/>
            <person name="Wardhani T."/>
            <person name="Kalhor M.S."/>
            <person name="Jansen J."/>
            <person name="Van den Hoogen J."/>
            <person name="Gungor B."/>
            <person name="Hartog M."/>
            <person name="Hontelez J."/>
            <person name="Verver J."/>
            <person name="Yang W.-C."/>
            <person name="Schijlen E."/>
            <person name="Repin R."/>
            <person name="Schilthuizen M."/>
            <person name="Schranz E."/>
            <person name="Heidstra R."/>
            <person name="Miyata K."/>
            <person name="Fedorova E."/>
            <person name="Kohlen W."/>
            <person name="Bisseling T."/>
            <person name="Smit S."/>
            <person name="Geurts R."/>
        </authorList>
    </citation>
    <scope>NUCLEOTIDE SEQUENCE [LARGE SCALE GENOMIC DNA]</scope>
    <source>
        <strain evidence="3">cv. WU1-14</strain>
    </source>
</reference>
<evidence type="ECO:0000259" key="1">
    <source>
        <dbReference type="Pfam" id="PF01565"/>
    </source>
</evidence>
<evidence type="ECO:0000313" key="3">
    <source>
        <dbReference type="Proteomes" id="UP000237105"/>
    </source>
</evidence>
<gene>
    <name evidence="2" type="ORF">PanWU01x14_312530</name>
</gene>
<dbReference type="EMBL" id="JXTB01000494">
    <property type="protein sequence ID" value="PON38467.1"/>
    <property type="molecule type" value="Genomic_DNA"/>
</dbReference>
<name>A0A2P5APL5_PARAD</name>
<feature type="domain" description="FAD linked oxidase N-terminal" evidence="1">
    <location>
        <begin position="34"/>
        <end position="110"/>
    </location>
</feature>
<accession>A0A2P5APL5</accession>
<dbReference type="InterPro" id="IPR006094">
    <property type="entry name" value="Oxid_FAD_bind_N"/>
</dbReference>
<keyword evidence="3" id="KW-1185">Reference proteome</keyword>
<sequence length="185" mass="20767">MPFTAFARRLGRPSMSPEQWPLLRGSFLRDFPFVLIDLIDLRLVNVDLEDKTAWVEAGATIGQVYYNIAEKSETLRFPAAIAHIVGVGGLFSGGGYGAMLRKNLEQNVTKLVHRWQFVTNKFNNDLFILIRLQATFCSNGARTNNRTIQASFISLFLGGVDRLLLLMNKSLPELGLVREDSTEMS</sequence>
<dbReference type="SUPFAM" id="SSF56176">
    <property type="entry name" value="FAD-binding/transporter-associated domain-like"/>
    <property type="match status" value="1"/>
</dbReference>
<dbReference type="OrthoDB" id="1429686at2759"/>
<dbReference type="InterPro" id="IPR016169">
    <property type="entry name" value="FAD-bd_PCMH_sub2"/>
</dbReference>
<dbReference type="Pfam" id="PF01565">
    <property type="entry name" value="FAD_binding_4"/>
    <property type="match status" value="1"/>
</dbReference>
<dbReference type="Gene3D" id="3.40.462.20">
    <property type="match status" value="1"/>
</dbReference>
<organism evidence="2 3">
    <name type="scientific">Parasponia andersonii</name>
    <name type="common">Sponia andersonii</name>
    <dbReference type="NCBI Taxonomy" id="3476"/>
    <lineage>
        <taxon>Eukaryota</taxon>
        <taxon>Viridiplantae</taxon>
        <taxon>Streptophyta</taxon>
        <taxon>Embryophyta</taxon>
        <taxon>Tracheophyta</taxon>
        <taxon>Spermatophyta</taxon>
        <taxon>Magnoliopsida</taxon>
        <taxon>eudicotyledons</taxon>
        <taxon>Gunneridae</taxon>
        <taxon>Pentapetalae</taxon>
        <taxon>rosids</taxon>
        <taxon>fabids</taxon>
        <taxon>Rosales</taxon>
        <taxon>Cannabaceae</taxon>
        <taxon>Parasponia</taxon>
    </lineage>
</organism>
<dbReference type="Proteomes" id="UP000237105">
    <property type="component" value="Unassembled WGS sequence"/>
</dbReference>
<dbReference type="GO" id="GO:0050660">
    <property type="term" value="F:flavin adenine dinucleotide binding"/>
    <property type="evidence" value="ECO:0007669"/>
    <property type="project" value="InterPro"/>
</dbReference>
<dbReference type="STRING" id="3476.A0A2P5APL5"/>
<dbReference type="PANTHER" id="PTHR32448">
    <property type="entry name" value="OS08G0158400 PROTEIN"/>
    <property type="match status" value="1"/>
</dbReference>
<proteinExistence type="predicted"/>
<protein>
    <submittedName>
        <fullName evidence="2">Xanthine dehydrogenase C subunit</fullName>
    </submittedName>
</protein>